<comment type="function">
    <text evidence="3">Acetylates the N-terminal alanine of ribosomal protein bS18.</text>
</comment>
<keyword evidence="1 5" id="KW-0808">Transferase</keyword>
<dbReference type="GO" id="GO:0008999">
    <property type="term" value="F:protein-N-terminal-alanine acetyltransferase activity"/>
    <property type="evidence" value="ECO:0007669"/>
    <property type="project" value="UniProtKB-EC"/>
</dbReference>
<dbReference type="InterPro" id="IPR016181">
    <property type="entry name" value="Acyl_CoA_acyltransferase"/>
</dbReference>
<accession>A0A7W5F751</accession>
<gene>
    <name evidence="5" type="ORF">FHS12_000400</name>
</gene>
<dbReference type="InterPro" id="IPR000182">
    <property type="entry name" value="GNAT_dom"/>
</dbReference>
<dbReference type="CDD" id="cd04301">
    <property type="entry name" value="NAT_SF"/>
    <property type="match status" value="1"/>
</dbReference>
<evidence type="ECO:0000313" key="6">
    <source>
        <dbReference type="Proteomes" id="UP000577707"/>
    </source>
</evidence>
<dbReference type="Gene3D" id="3.40.630.30">
    <property type="match status" value="1"/>
</dbReference>
<evidence type="ECO:0000313" key="5">
    <source>
        <dbReference type="EMBL" id="MBB3087477.1"/>
    </source>
</evidence>
<keyword evidence="6" id="KW-1185">Reference proteome</keyword>
<dbReference type="PANTHER" id="PTHR43877">
    <property type="entry name" value="AMINOALKYLPHOSPHONATE N-ACETYLTRANSFERASE-RELATED-RELATED"/>
    <property type="match status" value="1"/>
</dbReference>
<evidence type="ECO:0000256" key="3">
    <source>
        <dbReference type="RuleBase" id="RU363094"/>
    </source>
</evidence>
<protein>
    <recommendedName>
        <fullName evidence="3">[Ribosomal protein bS18]-alanine N-acetyltransferase</fullName>
        <ecNumber evidence="3">2.3.1.266</ecNumber>
    </recommendedName>
</protein>
<sequence length="155" mass="16744">MTVRSAGPDDVDEIAALELEAFPDDAWTPAYLQVAIEGKMPTVRILVAEDDAGTVVGHALVSVVYEIAELQRIATAEQQRRRGIGGSLLTASIDLARSEGAERLLLEVRENNVAALEFYHQAGFIEIDRRERYYRDGATGIVLAMDLPGSAASSG</sequence>
<proteinExistence type="inferred from homology"/>
<feature type="domain" description="N-acetyltransferase" evidence="4">
    <location>
        <begin position="1"/>
        <end position="148"/>
    </location>
</feature>
<dbReference type="Pfam" id="PF00583">
    <property type="entry name" value="Acetyltransf_1"/>
    <property type="match status" value="1"/>
</dbReference>
<comment type="caution">
    <text evidence="5">The sequence shown here is derived from an EMBL/GenBank/DDBJ whole genome shotgun (WGS) entry which is preliminary data.</text>
</comment>
<dbReference type="EMBL" id="JACHXG010000001">
    <property type="protein sequence ID" value="MBB3087477.1"/>
    <property type="molecule type" value="Genomic_DNA"/>
</dbReference>
<dbReference type="SUPFAM" id="SSF55729">
    <property type="entry name" value="Acyl-CoA N-acyltransferases (Nat)"/>
    <property type="match status" value="1"/>
</dbReference>
<reference evidence="5 6" key="1">
    <citation type="submission" date="2020-08" db="EMBL/GenBank/DDBJ databases">
        <title>Genomic Encyclopedia of Type Strains, Phase III (KMG-III): the genomes of soil and plant-associated and newly described type strains.</title>
        <authorList>
            <person name="Whitman W."/>
        </authorList>
    </citation>
    <scope>NUCLEOTIDE SEQUENCE [LARGE SCALE GENOMIC DNA]</scope>
    <source>
        <strain evidence="5 6">CECT 3302</strain>
    </source>
</reference>
<dbReference type="Proteomes" id="UP000577707">
    <property type="component" value="Unassembled WGS sequence"/>
</dbReference>
<keyword evidence="3" id="KW-0963">Cytoplasm</keyword>
<dbReference type="NCBIfam" id="TIGR01575">
    <property type="entry name" value="rimI"/>
    <property type="match status" value="1"/>
</dbReference>
<dbReference type="EC" id="2.3.1.266" evidence="3"/>
<organism evidence="5 6">
    <name type="scientific">Nocardioides albus</name>
    <dbReference type="NCBI Taxonomy" id="1841"/>
    <lineage>
        <taxon>Bacteria</taxon>
        <taxon>Bacillati</taxon>
        <taxon>Actinomycetota</taxon>
        <taxon>Actinomycetes</taxon>
        <taxon>Propionibacteriales</taxon>
        <taxon>Nocardioidaceae</taxon>
        <taxon>Nocardioides</taxon>
    </lineage>
</organism>
<dbReference type="InterPro" id="IPR050832">
    <property type="entry name" value="Bact_Acetyltransf"/>
</dbReference>
<comment type="similarity">
    <text evidence="3">Belongs to the acetyltransferase family. RimI subfamily.</text>
</comment>
<name>A0A7W5F751_9ACTN</name>
<dbReference type="AlphaFoldDB" id="A0A7W5F751"/>
<comment type="subcellular location">
    <subcellularLocation>
        <location evidence="3">Cytoplasm</location>
    </subcellularLocation>
</comment>
<dbReference type="InterPro" id="IPR006464">
    <property type="entry name" value="AcTrfase_RimI/Ard1"/>
</dbReference>
<keyword evidence="2 5" id="KW-0012">Acyltransferase</keyword>
<evidence type="ECO:0000259" key="4">
    <source>
        <dbReference type="PROSITE" id="PS51186"/>
    </source>
</evidence>
<dbReference type="GO" id="GO:0005737">
    <property type="term" value="C:cytoplasm"/>
    <property type="evidence" value="ECO:0007669"/>
    <property type="project" value="UniProtKB-SubCell"/>
</dbReference>
<dbReference type="RefSeq" id="WP_183541733.1">
    <property type="nucleotide sequence ID" value="NZ_BMQT01000001.1"/>
</dbReference>
<comment type="catalytic activity">
    <reaction evidence="3">
        <text>N-terminal L-alanyl-[ribosomal protein bS18] + acetyl-CoA = N-terminal N(alpha)-acetyl-L-alanyl-[ribosomal protein bS18] + CoA + H(+)</text>
        <dbReference type="Rhea" id="RHEA:43756"/>
        <dbReference type="Rhea" id="RHEA-COMP:10676"/>
        <dbReference type="Rhea" id="RHEA-COMP:10677"/>
        <dbReference type="ChEBI" id="CHEBI:15378"/>
        <dbReference type="ChEBI" id="CHEBI:57287"/>
        <dbReference type="ChEBI" id="CHEBI:57288"/>
        <dbReference type="ChEBI" id="CHEBI:64718"/>
        <dbReference type="ChEBI" id="CHEBI:83683"/>
        <dbReference type="EC" id="2.3.1.266"/>
    </reaction>
</comment>
<dbReference type="PANTHER" id="PTHR43877:SF2">
    <property type="entry name" value="AMINOALKYLPHOSPHONATE N-ACETYLTRANSFERASE-RELATED"/>
    <property type="match status" value="1"/>
</dbReference>
<evidence type="ECO:0000256" key="2">
    <source>
        <dbReference type="ARBA" id="ARBA00023315"/>
    </source>
</evidence>
<dbReference type="PROSITE" id="PS51186">
    <property type="entry name" value="GNAT"/>
    <property type="match status" value="1"/>
</dbReference>
<evidence type="ECO:0000256" key="1">
    <source>
        <dbReference type="ARBA" id="ARBA00022679"/>
    </source>
</evidence>